<organism evidence="3 4">
    <name type="scientific">Adonisia turfae CCMR0081</name>
    <dbReference type="NCBI Taxonomy" id="2292702"/>
    <lineage>
        <taxon>Bacteria</taxon>
        <taxon>Bacillati</taxon>
        <taxon>Cyanobacteriota</taxon>
        <taxon>Adonisia</taxon>
        <taxon>Adonisia turfae</taxon>
    </lineage>
</organism>
<dbReference type="InterPro" id="IPR051534">
    <property type="entry name" value="CBASS_pafABC_assoc_protein"/>
</dbReference>
<dbReference type="Pfam" id="PF25583">
    <property type="entry name" value="WCX"/>
    <property type="match status" value="1"/>
</dbReference>
<dbReference type="PANTHER" id="PTHR34580:SF3">
    <property type="entry name" value="PROTEIN PAFB"/>
    <property type="match status" value="1"/>
</dbReference>
<evidence type="ECO:0000259" key="1">
    <source>
        <dbReference type="Pfam" id="PF13280"/>
    </source>
</evidence>
<gene>
    <name evidence="3" type="ORF">DXZ20_02955</name>
</gene>
<comment type="caution">
    <text evidence="3">The sequence shown here is derived from an EMBL/GenBank/DDBJ whole genome shotgun (WGS) entry which is preliminary data.</text>
</comment>
<proteinExistence type="predicted"/>
<name>A0A6M0REJ5_9CYAN</name>
<dbReference type="Pfam" id="PF13280">
    <property type="entry name" value="WYL"/>
    <property type="match status" value="1"/>
</dbReference>
<dbReference type="InterPro" id="IPR057727">
    <property type="entry name" value="WCX_dom"/>
</dbReference>
<dbReference type="EMBL" id="QXHD01000003">
    <property type="protein sequence ID" value="NEZ54667.1"/>
    <property type="molecule type" value="Genomic_DNA"/>
</dbReference>
<evidence type="ECO:0000313" key="4">
    <source>
        <dbReference type="Proteomes" id="UP000481033"/>
    </source>
</evidence>
<evidence type="ECO:0000313" key="3">
    <source>
        <dbReference type="EMBL" id="NEZ54667.1"/>
    </source>
</evidence>
<evidence type="ECO:0000259" key="2">
    <source>
        <dbReference type="Pfam" id="PF25583"/>
    </source>
</evidence>
<reference evidence="3 4" key="1">
    <citation type="journal article" date="2020" name="Microb. Ecol.">
        <title>Ecogenomics of the Marine Benthic Filamentous Cyanobacterium Adonisia.</title>
        <authorList>
            <person name="Walter J.M."/>
            <person name="Coutinho F.H."/>
            <person name="Leomil L."/>
            <person name="Hargreaves P.I."/>
            <person name="Campeao M.E."/>
            <person name="Vieira V.V."/>
            <person name="Silva B.S."/>
            <person name="Fistarol G.O."/>
            <person name="Salomon P.S."/>
            <person name="Sawabe T."/>
            <person name="Mino S."/>
            <person name="Hosokawa M."/>
            <person name="Miyashita H."/>
            <person name="Maruyama F."/>
            <person name="van Verk M.C."/>
            <person name="Dutilh B.E."/>
            <person name="Thompson C.C."/>
            <person name="Thompson F.L."/>
        </authorList>
    </citation>
    <scope>NUCLEOTIDE SEQUENCE [LARGE SCALE GENOMIC DNA]</scope>
    <source>
        <strain evidence="3 4">CCMR0081</strain>
    </source>
</reference>
<feature type="domain" description="WYL" evidence="1">
    <location>
        <begin position="143"/>
        <end position="215"/>
    </location>
</feature>
<dbReference type="InterPro" id="IPR026881">
    <property type="entry name" value="WYL_dom"/>
</dbReference>
<dbReference type="PROSITE" id="PS52050">
    <property type="entry name" value="WYL"/>
    <property type="match status" value="1"/>
</dbReference>
<dbReference type="AlphaFoldDB" id="A0A6M0REJ5"/>
<accession>A0A6M0REJ5</accession>
<dbReference type="PANTHER" id="PTHR34580">
    <property type="match status" value="1"/>
</dbReference>
<sequence length="314" mass="36483">MPAGFNQLKFAIAILQKLAEKPYFPKTLSEELYQFLEENGQSTDDATRKISRMIGKMRDCGFEIKSAPNRTYELVQSNFPVILTPYQREALALAAYILNDMGFSSQASQILQISGFEQSQLPSQVKVNFSPPVDYGEDRLDTVVQTLQDRFQKHRRYTIRYRSSSGQERPWDLDRSELRLHNGVLYLFAYAPDFSARHHDVEKNQIFRVDRILTVGAASNIPWGRLTFPSIDLTYRMTGPLGRYQPRRANETIIKRDSAKTSQWVEISTTEESLFWFRQRLLQYGENIRLLAPEWFVKKIAAEMLRSAQNYQTN</sequence>
<dbReference type="RefSeq" id="WP_163696308.1">
    <property type="nucleotide sequence ID" value="NZ_QXHD01000003.1"/>
</dbReference>
<dbReference type="Proteomes" id="UP000481033">
    <property type="component" value="Unassembled WGS sequence"/>
</dbReference>
<keyword evidence="4" id="KW-1185">Reference proteome</keyword>
<feature type="domain" description="WCX" evidence="2">
    <location>
        <begin position="245"/>
        <end position="304"/>
    </location>
</feature>
<protein>
    <submittedName>
        <fullName evidence="3">WYL domain-containing protein</fullName>
    </submittedName>
</protein>